<name>A0ABM7Q8I7_9GAMM</name>
<evidence type="ECO:0000313" key="3">
    <source>
        <dbReference type="Proteomes" id="UP000681317"/>
    </source>
</evidence>
<sequence length="102" mass="11199">MRPFDDTDAGLIACETGTLKQPIDTRKGGICIGWRNKIGRDFPTKLKPGQNGFDVEADDRKATCAHLTNEPAFRADSFPKPQDGHVFTPTIHESKPMQADSA</sequence>
<accession>A0ABM7Q8I7</accession>
<feature type="region of interest" description="Disordered" evidence="1">
    <location>
        <begin position="73"/>
        <end position="102"/>
    </location>
</feature>
<evidence type="ECO:0000313" key="2">
    <source>
        <dbReference type="EMBL" id="BCT93681.1"/>
    </source>
</evidence>
<organism evidence="2 3">
    <name type="scientific">Noviluteimonas caseinilytica</name>
    <dbReference type="NCBI Taxonomy" id="2675101"/>
    <lineage>
        <taxon>Bacteria</taxon>
        <taxon>Pseudomonadati</taxon>
        <taxon>Pseudomonadota</taxon>
        <taxon>Gammaproteobacteria</taxon>
        <taxon>Lysobacterales</taxon>
        <taxon>Lysobacteraceae</taxon>
        <taxon>Noviluteimonas</taxon>
    </lineage>
</organism>
<proteinExistence type="predicted"/>
<reference evidence="2 3" key="1">
    <citation type="submission" date="2021-03" db="EMBL/GenBank/DDBJ databases">
        <title>Complete Genome Sequences of Two Lysobacter Strains Isolated from Sea Water (Lysobacter caseinilyticus) and Soil (Lysobacter helvus) in South Korea.</title>
        <authorList>
            <person name="Watanabe Y."/>
            <person name="Arakawa K."/>
        </authorList>
    </citation>
    <scope>NUCLEOTIDE SEQUENCE [LARGE SCALE GENOMIC DNA]</scope>
    <source>
        <strain evidence="2 3">KVB24</strain>
    </source>
</reference>
<dbReference type="Proteomes" id="UP000681317">
    <property type="component" value="Chromosome"/>
</dbReference>
<keyword evidence="3" id="KW-1185">Reference proteome</keyword>
<dbReference type="EMBL" id="AP024545">
    <property type="protein sequence ID" value="BCT93681.1"/>
    <property type="molecule type" value="Genomic_DNA"/>
</dbReference>
<protein>
    <submittedName>
        <fullName evidence="2">Uncharacterized protein</fullName>
    </submittedName>
</protein>
<gene>
    <name evidence="2" type="ORF">LYSCAS_27050</name>
</gene>
<evidence type="ECO:0000256" key="1">
    <source>
        <dbReference type="SAM" id="MobiDB-lite"/>
    </source>
</evidence>